<evidence type="ECO:0000313" key="7">
    <source>
        <dbReference type="EMBL" id="OGL98446.1"/>
    </source>
</evidence>
<evidence type="ECO:0000256" key="1">
    <source>
        <dbReference type="ARBA" id="ARBA00022491"/>
    </source>
</evidence>
<feature type="domain" description="Winged helix-turn-helix transcription repressor HrcA DNA-binding" evidence="6">
    <location>
        <begin position="3"/>
        <end position="72"/>
    </location>
</feature>
<feature type="domain" description="Heat-inducible transcription repressor HrcA C-terminal" evidence="5">
    <location>
        <begin position="97"/>
        <end position="220"/>
    </location>
</feature>
<evidence type="ECO:0000256" key="4">
    <source>
        <dbReference type="ARBA" id="ARBA00023163"/>
    </source>
</evidence>
<dbReference type="InterPro" id="IPR036390">
    <property type="entry name" value="WH_DNA-bd_sf"/>
</dbReference>
<keyword evidence="1" id="KW-0678">Repressor</keyword>
<dbReference type="GO" id="GO:0003677">
    <property type="term" value="F:DNA binding"/>
    <property type="evidence" value="ECO:0007669"/>
    <property type="project" value="InterPro"/>
</dbReference>
<dbReference type="InterPro" id="IPR002571">
    <property type="entry name" value="HrcA"/>
</dbReference>
<dbReference type="InterPro" id="IPR029016">
    <property type="entry name" value="GAF-like_dom_sf"/>
</dbReference>
<gene>
    <name evidence="7" type="ORF">A2304_02010</name>
</gene>
<dbReference type="Proteomes" id="UP000176501">
    <property type="component" value="Unassembled WGS sequence"/>
</dbReference>
<dbReference type="GO" id="GO:0045892">
    <property type="term" value="P:negative regulation of DNA-templated transcription"/>
    <property type="evidence" value="ECO:0007669"/>
    <property type="project" value="TreeGrafter"/>
</dbReference>
<dbReference type="InterPro" id="IPR005104">
    <property type="entry name" value="WHTH_HrcA_DNA-bd"/>
</dbReference>
<accession>A0A1F7W719</accession>
<evidence type="ECO:0000259" key="5">
    <source>
        <dbReference type="Pfam" id="PF01628"/>
    </source>
</evidence>
<keyword evidence="4" id="KW-0804">Transcription</keyword>
<dbReference type="Pfam" id="PF03444">
    <property type="entry name" value="WHD_HrcA"/>
    <property type="match status" value="1"/>
</dbReference>
<evidence type="ECO:0000256" key="2">
    <source>
        <dbReference type="ARBA" id="ARBA00023015"/>
    </source>
</evidence>
<evidence type="ECO:0000259" key="6">
    <source>
        <dbReference type="Pfam" id="PF03444"/>
    </source>
</evidence>
<organism evidence="7 8">
    <name type="scientific">Candidatus Uhrbacteria bacterium RIFOXYB2_FULL_57_15</name>
    <dbReference type="NCBI Taxonomy" id="1802422"/>
    <lineage>
        <taxon>Bacteria</taxon>
        <taxon>Candidatus Uhriibacteriota</taxon>
    </lineage>
</organism>
<reference evidence="7 8" key="1">
    <citation type="journal article" date="2016" name="Nat. Commun.">
        <title>Thousands of microbial genomes shed light on interconnected biogeochemical processes in an aquifer system.</title>
        <authorList>
            <person name="Anantharaman K."/>
            <person name="Brown C.T."/>
            <person name="Hug L.A."/>
            <person name="Sharon I."/>
            <person name="Castelle C.J."/>
            <person name="Probst A.J."/>
            <person name="Thomas B.C."/>
            <person name="Singh A."/>
            <person name="Wilkins M.J."/>
            <person name="Karaoz U."/>
            <person name="Brodie E.L."/>
            <person name="Williams K.H."/>
            <person name="Hubbard S.S."/>
            <person name="Banfield J.F."/>
        </authorList>
    </citation>
    <scope>NUCLEOTIDE SEQUENCE [LARGE SCALE GENOMIC DNA]</scope>
</reference>
<protein>
    <recommendedName>
        <fullName evidence="9">Heat-inducible transcription repressor HrcA</fullName>
    </recommendedName>
</protein>
<dbReference type="Pfam" id="PF01628">
    <property type="entry name" value="HrcA"/>
    <property type="match status" value="1"/>
</dbReference>
<dbReference type="SUPFAM" id="SSF55781">
    <property type="entry name" value="GAF domain-like"/>
    <property type="match status" value="1"/>
</dbReference>
<dbReference type="InterPro" id="IPR036388">
    <property type="entry name" value="WH-like_DNA-bd_sf"/>
</dbReference>
<evidence type="ECO:0000256" key="3">
    <source>
        <dbReference type="ARBA" id="ARBA00023016"/>
    </source>
</evidence>
<sequence>MPLEPRQEAILKCIVDEFIRHAEPVGSRLVAEAYGQVSPATIRNDMVALEDAGYIAQPHTSAGRVPTEKAYVYYLQHFVEARREDAEPQKRVRDAVRDMDDNDDGVRSLARTLVDLSGEMALVAIDPRRSYYCGVANLFDKPDFGELSVVRELSRFLDRFDDVVGEVFDRVAAEPQVLIGSENPFGKDMSAVMIKCRLPNGRIGILGILGPMRMDYERNIGLMEDIRDILDE</sequence>
<evidence type="ECO:0000313" key="8">
    <source>
        <dbReference type="Proteomes" id="UP000176501"/>
    </source>
</evidence>
<dbReference type="PANTHER" id="PTHR34824">
    <property type="entry name" value="HEAT-INDUCIBLE TRANSCRIPTION REPRESSOR HRCA"/>
    <property type="match status" value="1"/>
</dbReference>
<proteinExistence type="predicted"/>
<dbReference type="PANTHER" id="PTHR34824:SF1">
    <property type="entry name" value="HEAT-INDUCIBLE TRANSCRIPTION REPRESSOR HRCA"/>
    <property type="match status" value="1"/>
</dbReference>
<dbReference type="EMBL" id="MGFE01000020">
    <property type="protein sequence ID" value="OGL98446.1"/>
    <property type="molecule type" value="Genomic_DNA"/>
</dbReference>
<evidence type="ECO:0008006" key="9">
    <source>
        <dbReference type="Google" id="ProtNLM"/>
    </source>
</evidence>
<dbReference type="SUPFAM" id="SSF46785">
    <property type="entry name" value="Winged helix' DNA-binding domain"/>
    <property type="match status" value="1"/>
</dbReference>
<dbReference type="AlphaFoldDB" id="A0A1F7W719"/>
<name>A0A1F7W719_9BACT</name>
<dbReference type="InterPro" id="IPR021153">
    <property type="entry name" value="HrcA_C"/>
</dbReference>
<dbReference type="Gene3D" id="1.10.10.10">
    <property type="entry name" value="Winged helix-like DNA-binding domain superfamily/Winged helix DNA-binding domain"/>
    <property type="match status" value="1"/>
</dbReference>
<keyword evidence="2" id="KW-0805">Transcription regulation</keyword>
<keyword evidence="3" id="KW-0346">Stress response</keyword>
<comment type="caution">
    <text evidence="7">The sequence shown here is derived from an EMBL/GenBank/DDBJ whole genome shotgun (WGS) entry which is preliminary data.</text>
</comment>
<dbReference type="Gene3D" id="3.30.450.40">
    <property type="match status" value="1"/>
</dbReference>